<dbReference type="AlphaFoldDB" id="M9RRL5"/>
<reference evidence="7 8" key="1">
    <citation type="journal article" date="2013" name="PLoS ONE">
        <title>Poles Apart: Arctic and Antarctic Octadecabacter strains Share High Genome Plasticity and a New Type of Xanthorhodopsin.</title>
        <authorList>
            <person name="Vollmers J."/>
            <person name="Voget S."/>
            <person name="Dietrich S."/>
            <person name="Gollnow K."/>
            <person name="Smits M."/>
            <person name="Meyer K."/>
            <person name="Brinkhoff T."/>
            <person name="Simon M."/>
            <person name="Daniel R."/>
        </authorList>
    </citation>
    <scope>NUCLEOTIDE SEQUENCE [LARGE SCALE GENOMIC DNA]</scope>
    <source>
        <strain evidence="7 8">238</strain>
    </source>
</reference>
<dbReference type="HOGENOM" id="CLU_003291_4_0_5"/>
<gene>
    <name evidence="7" type="ORF">OA238_c44960</name>
</gene>
<evidence type="ECO:0000256" key="3">
    <source>
        <dbReference type="ARBA" id="ARBA00022827"/>
    </source>
</evidence>
<keyword evidence="2" id="KW-0285">Flavoprotein</keyword>
<dbReference type="RefSeq" id="WP_015497310.1">
    <property type="nucleotide sequence ID" value="NC_020908.1"/>
</dbReference>
<dbReference type="Gene3D" id="3.30.390.30">
    <property type="match status" value="1"/>
</dbReference>
<feature type="domain" description="Reductase C-terminal" evidence="6">
    <location>
        <begin position="326"/>
        <end position="409"/>
    </location>
</feature>
<dbReference type="Pfam" id="PF14759">
    <property type="entry name" value="Reductase_C"/>
    <property type="match status" value="1"/>
</dbReference>
<dbReference type="InterPro" id="IPR050446">
    <property type="entry name" value="FAD-oxidoreductase/Apoptosis"/>
</dbReference>
<dbReference type="KEGG" id="oar:OA238_c44960"/>
<keyword evidence="8" id="KW-1185">Reference proteome</keyword>
<feature type="domain" description="FAD/NAD(P)-binding" evidence="5">
    <location>
        <begin position="10"/>
        <end position="307"/>
    </location>
</feature>
<protein>
    <submittedName>
        <fullName evidence="7">Putative FAD-dependent pyridine nucleotide-disulfide oxidoreductase family protein</fullName>
    </submittedName>
</protein>
<dbReference type="InterPro" id="IPR036188">
    <property type="entry name" value="FAD/NAD-bd_sf"/>
</dbReference>
<keyword evidence="4" id="KW-0560">Oxidoreductase</keyword>
<name>M9RRL5_9RHOB</name>
<dbReference type="PRINTS" id="PR00368">
    <property type="entry name" value="FADPNR"/>
</dbReference>
<comment type="cofactor">
    <cofactor evidence="1">
        <name>FAD</name>
        <dbReference type="ChEBI" id="CHEBI:57692"/>
    </cofactor>
</comment>
<dbReference type="InterPro" id="IPR028202">
    <property type="entry name" value="Reductase_C"/>
</dbReference>
<dbReference type="Pfam" id="PF07992">
    <property type="entry name" value="Pyr_redox_2"/>
    <property type="match status" value="1"/>
</dbReference>
<dbReference type="eggNOG" id="COG0446">
    <property type="taxonomic scope" value="Bacteria"/>
</dbReference>
<evidence type="ECO:0000313" key="8">
    <source>
        <dbReference type="Proteomes" id="UP000004688"/>
    </source>
</evidence>
<dbReference type="PRINTS" id="PR00411">
    <property type="entry name" value="PNDRDTASEI"/>
</dbReference>
<dbReference type="InterPro" id="IPR023753">
    <property type="entry name" value="FAD/NAD-binding_dom"/>
</dbReference>
<evidence type="ECO:0000256" key="4">
    <source>
        <dbReference type="ARBA" id="ARBA00023002"/>
    </source>
</evidence>
<dbReference type="PANTHER" id="PTHR43557:SF2">
    <property type="entry name" value="RIESKE DOMAIN-CONTAINING PROTEIN-RELATED"/>
    <property type="match status" value="1"/>
</dbReference>
<dbReference type="InterPro" id="IPR016156">
    <property type="entry name" value="FAD/NAD-linked_Rdtase_dimer_sf"/>
</dbReference>
<evidence type="ECO:0000256" key="1">
    <source>
        <dbReference type="ARBA" id="ARBA00001974"/>
    </source>
</evidence>
<accession>M9RRL5</accession>
<dbReference type="EMBL" id="CP003742">
    <property type="protein sequence ID" value="AGI74368.1"/>
    <property type="molecule type" value="Genomic_DNA"/>
</dbReference>
<dbReference type="PANTHER" id="PTHR43557">
    <property type="entry name" value="APOPTOSIS-INDUCING FACTOR 1"/>
    <property type="match status" value="1"/>
</dbReference>
<dbReference type="SUPFAM" id="SSF55424">
    <property type="entry name" value="FAD/NAD-linked reductases, dimerisation (C-terminal) domain"/>
    <property type="match status" value="1"/>
</dbReference>
<dbReference type="GO" id="GO:0005737">
    <property type="term" value="C:cytoplasm"/>
    <property type="evidence" value="ECO:0007669"/>
    <property type="project" value="TreeGrafter"/>
</dbReference>
<evidence type="ECO:0000256" key="2">
    <source>
        <dbReference type="ARBA" id="ARBA00022630"/>
    </source>
</evidence>
<sequence length="410" mass="44617">MATIDQMTNRVVVVGAGQAGFEVCAQLRALEMSGPIALISGETQLPYQRPPLSKAYLLGEMDLERLFFRPAAFYDDHNIDLHLGTDCLAIDRSTKQVRLGDGSTLEYDQLILATGARSIRLGETSGGDLDDVHYMRDLADADRIAKAVRADAKALVVGGGYIGLETAAVLAGIGMLVVVVEAAARILQRVASVQTSDFFRKLHQVHGVDIREDVMLQKLIATQEHITGAELSDGTKLSVDIVIVGIGVRPNQKLAEDAGLEIENGIKVDAQCRTSDPNIFAAGDCASFPHPDGQMRLESVGNAIDQGQLIAKVIMGQDMTYQPKPWFWSDQYDTKLQIAGLSNGHDIVVTRKTSPTAVSFWYYRQGQLIAVDAMNDPRAYMVGKRLIEGGISPDPEKVRNIEINLKELLG</sequence>
<dbReference type="Gene3D" id="3.50.50.60">
    <property type="entry name" value="FAD/NAD(P)-binding domain"/>
    <property type="match status" value="2"/>
</dbReference>
<evidence type="ECO:0000313" key="7">
    <source>
        <dbReference type="EMBL" id="AGI74368.1"/>
    </source>
</evidence>
<organism evidence="7 8">
    <name type="scientific">Octadecabacter arcticus 238</name>
    <dbReference type="NCBI Taxonomy" id="391616"/>
    <lineage>
        <taxon>Bacteria</taxon>
        <taxon>Pseudomonadati</taxon>
        <taxon>Pseudomonadota</taxon>
        <taxon>Alphaproteobacteria</taxon>
        <taxon>Rhodobacterales</taxon>
        <taxon>Roseobacteraceae</taxon>
        <taxon>Octadecabacter</taxon>
    </lineage>
</organism>
<dbReference type="SUPFAM" id="SSF51905">
    <property type="entry name" value="FAD/NAD(P)-binding domain"/>
    <property type="match status" value="1"/>
</dbReference>
<dbReference type="STRING" id="391616.OA238_c44960"/>
<evidence type="ECO:0000259" key="5">
    <source>
        <dbReference type="Pfam" id="PF07992"/>
    </source>
</evidence>
<keyword evidence="3" id="KW-0274">FAD</keyword>
<dbReference type="Proteomes" id="UP000004688">
    <property type="component" value="Chromosome"/>
</dbReference>
<evidence type="ECO:0000259" key="6">
    <source>
        <dbReference type="Pfam" id="PF14759"/>
    </source>
</evidence>
<dbReference type="GO" id="GO:0016651">
    <property type="term" value="F:oxidoreductase activity, acting on NAD(P)H"/>
    <property type="evidence" value="ECO:0007669"/>
    <property type="project" value="TreeGrafter"/>
</dbReference>
<proteinExistence type="predicted"/>